<evidence type="ECO:0000313" key="2">
    <source>
        <dbReference type="Proteomes" id="UP000244441"/>
    </source>
</evidence>
<sequence>MFCDGDVILNDRSKGLPITLPGRGIAHTYCAEDDLAKRRIFGNIHIADLDDDDLLELKEMVLAEVNIRHGVDQEAEII</sequence>
<dbReference type="KEGG" id="cate:C2869_12705"/>
<reference evidence="1 2" key="1">
    <citation type="submission" date="2018-01" db="EMBL/GenBank/DDBJ databases">
        <title>Genome sequence of a Cantenovulum-like bacteria.</title>
        <authorList>
            <person name="Tan W.R."/>
            <person name="Lau N.-S."/>
            <person name="Go F."/>
            <person name="Amirul A.-A.A."/>
        </authorList>
    </citation>
    <scope>NUCLEOTIDE SEQUENCE [LARGE SCALE GENOMIC DNA]</scope>
    <source>
        <strain evidence="1 2">CCB-QB4</strain>
    </source>
</reference>
<organism evidence="1 2">
    <name type="scientific">Saccharobesus litoralis</name>
    <dbReference type="NCBI Taxonomy" id="2172099"/>
    <lineage>
        <taxon>Bacteria</taxon>
        <taxon>Pseudomonadati</taxon>
        <taxon>Pseudomonadota</taxon>
        <taxon>Gammaproteobacteria</taxon>
        <taxon>Alteromonadales</taxon>
        <taxon>Alteromonadaceae</taxon>
        <taxon>Saccharobesus</taxon>
    </lineage>
</organism>
<dbReference type="EMBL" id="CP026604">
    <property type="protein sequence ID" value="AWB67246.1"/>
    <property type="molecule type" value="Genomic_DNA"/>
</dbReference>
<evidence type="ECO:0000313" key="1">
    <source>
        <dbReference type="EMBL" id="AWB67246.1"/>
    </source>
</evidence>
<keyword evidence="2" id="KW-1185">Reference proteome</keyword>
<protein>
    <submittedName>
        <fullName evidence="1">Uncharacterized protein</fullName>
    </submittedName>
</protein>
<proteinExistence type="predicted"/>
<dbReference type="AlphaFoldDB" id="A0A2S0VSP8"/>
<accession>A0A2S0VSP8</accession>
<gene>
    <name evidence="1" type="ORF">C2869_12705</name>
</gene>
<dbReference type="Proteomes" id="UP000244441">
    <property type="component" value="Chromosome"/>
</dbReference>
<name>A0A2S0VSP8_9ALTE</name>